<protein>
    <submittedName>
        <fullName evidence="1">Uncharacterized protein</fullName>
    </submittedName>
</protein>
<evidence type="ECO:0000313" key="2">
    <source>
        <dbReference type="Proteomes" id="UP000034354"/>
    </source>
</evidence>
<sequence length="387" mass="40225">MSRQVTEARPGLDRVGRADDVHAGRGEALQGLFGLGREVGREAAAPVGHGHGRHAVAKDVDLGGQRRISGHDFVQEVVDRALDAVAGGLAGDDHGVRVQEFLHEAGVLLAEGLAVETGEHFGPEHRVVFGQRITALDLGPGLGAADVGVEHEGLVDETHEGMTFAPEHGVGRPQVQAVLAGALQLGDVELDLFEQPAVVVAAEPLGHGRVGTDVAVDDLAVETQVDEFAVVEVDEAVGVEWLPDFVDPEGGEEDLEGEVGVEGGGQVGQAVEVFVDELGHPPRVVDGPGAGATADVQAAFGEAEVLLHVDEQQVDDETVGRRGGDPALAAPLGGGVEDLGEIRAVVEVGGVSRGIEPRGSERHDVLRLGHKILCPYVGVGWDKLTGW</sequence>
<evidence type="ECO:0000313" key="1">
    <source>
        <dbReference type="EMBL" id="KKU07464.1"/>
    </source>
</evidence>
<comment type="caution">
    <text evidence="1">The sequence shown here is derived from an EMBL/GenBank/DDBJ whole genome shotgun (WGS) entry which is preliminary data.</text>
</comment>
<accession>A0A0G1MGT7</accession>
<dbReference type="AlphaFoldDB" id="A0A0G1MGT7"/>
<organism evidence="1 2">
    <name type="scientific">Candidatus Uhrbacteria bacterium GW2011_GWE2_45_35</name>
    <dbReference type="NCBI Taxonomy" id="1618993"/>
    <lineage>
        <taxon>Bacteria</taxon>
        <taxon>Candidatus Uhriibacteriota</taxon>
    </lineage>
</organism>
<gene>
    <name evidence="1" type="ORF">UX09_C0029G0003</name>
</gene>
<proteinExistence type="predicted"/>
<name>A0A0G1MGT7_9BACT</name>
<reference evidence="1 2" key="1">
    <citation type="journal article" date="2015" name="Nature">
        <title>rRNA introns, odd ribosomes, and small enigmatic genomes across a large radiation of phyla.</title>
        <authorList>
            <person name="Brown C.T."/>
            <person name="Hug L.A."/>
            <person name="Thomas B.C."/>
            <person name="Sharon I."/>
            <person name="Castelle C.J."/>
            <person name="Singh A."/>
            <person name="Wilkins M.J."/>
            <person name="Williams K.H."/>
            <person name="Banfield J.F."/>
        </authorList>
    </citation>
    <scope>NUCLEOTIDE SEQUENCE [LARGE SCALE GENOMIC DNA]</scope>
</reference>
<dbReference type="Proteomes" id="UP000034354">
    <property type="component" value="Unassembled WGS sequence"/>
</dbReference>
<dbReference type="EMBL" id="LCKW01000029">
    <property type="protein sequence ID" value="KKU07464.1"/>
    <property type="molecule type" value="Genomic_DNA"/>
</dbReference>